<comment type="caution">
    <text evidence="2">The sequence shown here is derived from an EMBL/GenBank/DDBJ whole genome shotgun (WGS) entry which is preliminary data.</text>
</comment>
<dbReference type="SUPFAM" id="SSF47413">
    <property type="entry name" value="lambda repressor-like DNA-binding domains"/>
    <property type="match status" value="1"/>
</dbReference>
<evidence type="ECO:0000259" key="1">
    <source>
        <dbReference type="PROSITE" id="PS50943"/>
    </source>
</evidence>
<dbReference type="Gene3D" id="1.10.260.40">
    <property type="entry name" value="lambda repressor-like DNA-binding domains"/>
    <property type="match status" value="1"/>
</dbReference>
<name>A0A927BN11_STRGL</name>
<dbReference type="PROSITE" id="PS50943">
    <property type="entry name" value="HTH_CROC1"/>
    <property type="match status" value="1"/>
</dbReference>
<organism evidence="2">
    <name type="scientific">Streptomyces globisporus</name>
    <dbReference type="NCBI Taxonomy" id="1908"/>
    <lineage>
        <taxon>Bacteria</taxon>
        <taxon>Bacillati</taxon>
        <taxon>Actinomycetota</taxon>
        <taxon>Actinomycetes</taxon>
        <taxon>Kitasatosporales</taxon>
        <taxon>Streptomycetaceae</taxon>
        <taxon>Streptomyces</taxon>
    </lineage>
</organism>
<accession>A0A927BN11</accession>
<dbReference type="InterPro" id="IPR001387">
    <property type="entry name" value="Cro/C1-type_HTH"/>
</dbReference>
<protein>
    <submittedName>
        <fullName evidence="2">Helix-turn-helix transcriptional regulator</fullName>
    </submittedName>
</protein>
<reference evidence="2" key="1">
    <citation type="journal article" date="2020" name="PLoS ONE">
        <title>Isolation and characterization of Streptomyces bacteriophages and Streptomyces strains encoding biosynthetic arsenals: Streptomyces strains and phages for antibiotic discovery.</title>
        <authorList>
            <person name="Montano E.T."/>
            <person name="Nideffer J.F."/>
            <person name="Brumage L."/>
            <person name="Erb M."/>
            <person name="Derman A.I."/>
            <person name="Davis J.P."/>
            <person name="Estrada E."/>
            <person name="Fu S."/>
            <person name="Le D."/>
            <person name="Vuppala A."/>
            <person name="Tran C."/>
            <person name="Luterstein E."/>
            <person name="Lakkaraju S."/>
            <person name="Panchagnula S."/>
            <person name="Ren C."/>
            <person name="Doan J."/>
            <person name="Tran S."/>
            <person name="Soriano J."/>
            <person name="Fujita Y."/>
            <person name="Gutala P."/>
            <person name="Fujii Q."/>
            <person name="Lee M."/>
            <person name="Bui A."/>
            <person name="Villarreal C."/>
            <person name="Shing S.R."/>
            <person name="Kim S."/>
            <person name="Freeman D."/>
            <person name="Racha V."/>
            <person name="Ho A."/>
            <person name="Kumar P."/>
            <person name="Falah K."/>
            <person name="Dawson T."/>
            <person name="Enustun E."/>
            <person name="Prichard A."/>
            <person name="Gomez A."/>
            <person name="Khanna K."/>
            <person name="Trigg S."/>
            <person name="Fernandez L."/>
            <person name="Pogliano K."/>
            <person name="Pogliano J."/>
        </authorList>
    </citation>
    <scope>NUCLEOTIDE SEQUENCE</scope>
    <source>
        <strain evidence="2">QF2</strain>
    </source>
</reference>
<gene>
    <name evidence="2" type="ORF">ID875_25535</name>
</gene>
<sequence length="78" mass="8908">MAPLGYELRQFREARQLSQQALARKALIDRSHLGRFERAERPVLGLRPSSLTGSWMPPARWFAAGTRRNASPHRTARP</sequence>
<proteinExistence type="predicted"/>
<dbReference type="EMBL" id="JACWUS010000012">
    <property type="protein sequence ID" value="MBD2830244.1"/>
    <property type="molecule type" value="Genomic_DNA"/>
</dbReference>
<evidence type="ECO:0000313" key="2">
    <source>
        <dbReference type="EMBL" id="MBD2830244.1"/>
    </source>
</evidence>
<dbReference type="Pfam" id="PF13560">
    <property type="entry name" value="HTH_31"/>
    <property type="match status" value="1"/>
</dbReference>
<feature type="domain" description="HTH cro/C1-type" evidence="1">
    <location>
        <begin position="8"/>
        <end position="41"/>
    </location>
</feature>
<dbReference type="InterPro" id="IPR010982">
    <property type="entry name" value="Lambda_DNA-bd_dom_sf"/>
</dbReference>
<dbReference type="GO" id="GO:0003677">
    <property type="term" value="F:DNA binding"/>
    <property type="evidence" value="ECO:0007669"/>
    <property type="project" value="InterPro"/>
</dbReference>
<dbReference type="CDD" id="cd00093">
    <property type="entry name" value="HTH_XRE"/>
    <property type="match status" value="1"/>
</dbReference>
<dbReference type="AlphaFoldDB" id="A0A927BN11"/>